<keyword evidence="2" id="KW-0489">Methyltransferase</keyword>
<dbReference type="InterPro" id="IPR006342">
    <property type="entry name" value="FkbM_mtfrase"/>
</dbReference>
<evidence type="ECO:0000259" key="1">
    <source>
        <dbReference type="Pfam" id="PF05050"/>
    </source>
</evidence>
<dbReference type="GO" id="GO:0008168">
    <property type="term" value="F:methyltransferase activity"/>
    <property type="evidence" value="ECO:0007669"/>
    <property type="project" value="UniProtKB-KW"/>
</dbReference>
<dbReference type="InterPro" id="IPR052514">
    <property type="entry name" value="SAM-dependent_MTase"/>
</dbReference>
<dbReference type="AlphaFoldDB" id="A0A7G6U1N7"/>
<dbReference type="EMBL" id="CP050292">
    <property type="protein sequence ID" value="QND72919.1"/>
    <property type="molecule type" value="Genomic_DNA"/>
</dbReference>
<name>A0A7G6U1N7_9BRAD</name>
<dbReference type="InterPro" id="IPR029063">
    <property type="entry name" value="SAM-dependent_MTases_sf"/>
</dbReference>
<dbReference type="SUPFAM" id="SSF53335">
    <property type="entry name" value="S-adenosyl-L-methionine-dependent methyltransferases"/>
    <property type="match status" value="1"/>
</dbReference>
<feature type="domain" description="Methyltransferase FkbM" evidence="1">
    <location>
        <begin position="93"/>
        <end position="240"/>
    </location>
</feature>
<dbReference type="Gene3D" id="3.40.50.150">
    <property type="entry name" value="Vaccinia Virus protein VP39"/>
    <property type="match status" value="1"/>
</dbReference>
<keyword evidence="2" id="KW-0808">Transferase</keyword>
<dbReference type="Pfam" id="PF05050">
    <property type="entry name" value="Methyltransf_21"/>
    <property type="match status" value="1"/>
</dbReference>
<evidence type="ECO:0000313" key="3">
    <source>
        <dbReference type="Proteomes" id="UP000515291"/>
    </source>
</evidence>
<dbReference type="PANTHER" id="PTHR34203">
    <property type="entry name" value="METHYLTRANSFERASE, FKBM FAMILY PROTEIN"/>
    <property type="match status" value="1"/>
</dbReference>
<accession>A0A7G6U1N7</accession>
<proteinExistence type="predicted"/>
<gene>
    <name evidence="2" type="ORF">HB776_18200</name>
</gene>
<protein>
    <submittedName>
        <fullName evidence="2">FkbM family methyltransferase</fullName>
    </submittedName>
</protein>
<sequence>MGNLADLYHLSRFANRHPLARQNKRRTFIRFMRWQLASRAIQHPIVLPFVGDSRLIISKQMPGAAVNYYFGLPEVEEVSLALHFLREGDLLGDVGANIGALSIAASSVVKARVIAMEPVPSTFKALRDNVAINEVSSLVTTLNMGAGKEASDLNFSTDRGGNDRIVLDGSGLSIPVRALDEVFPATPNMLVIDVEGFEPAVIAGAKRLLADPKLEIIIAETLGLASDYGLDDRAMHNTILSNGFVTAKYDGFTRVLAPTTGMDKFNTIYVRDVARISEKVRKANAFRVGDRLI</sequence>
<dbReference type="GO" id="GO:0032259">
    <property type="term" value="P:methylation"/>
    <property type="evidence" value="ECO:0007669"/>
    <property type="project" value="UniProtKB-KW"/>
</dbReference>
<dbReference type="Proteomes" id="UP000515291">
    <property type="component" value="Chromosome"/>
</dbReference>
<dbReference type="RefSeq" id="WP_184511815.1">
    <property type="nucleotide sequence ID" value="NZ_CP050292.1"/>
</dbReference>
<dbReference type="PANTHER" id="PTHR34203:SF15">
    <property type="entry name" value="SLL1173 PROTEIN"/>
    <property type="match status" value="1"/>
</dbReference>
<organism evidence="2 3">
    <name type="scientific">Tardiphaga robiniae</name>
    <dbReference type="NCBI Taxonomy" id="943830"/>
    <lineage>
        <taxon>Bacteria</taxon>
        <taxon>Pseudomonadati</taxon>
        <taxon>Pseudomonadota</taxon>
        <taxon>Alphaproteobacteria</taxon>
        <taxon>Hyphomicrobiales</taxon>
        <taxon>Nitrobacteraceae</taxon>
        <taxon>Tardiphaga</taxon>
    </lineage>
</organism>
<evidence type="ECO:0000313" key="2">
    <source>
        <dbReference type="EMBL" id="QND72919.1"/>
    </source>
</evidence>
<dbReference type="NCBIfam" id="TIGR01444">
    <property type="entry name" value="fkbM_fam"/>
    <property type="match status" value="1"/>
</dbReference>
<reference evidence="3" key="1">
    <citation type="journal article" date="2020" name="Mol. Plant Microbe">
        <title>Rhizobial microsymbionts of the narrowly endemic Oxytropis species growing in Kamchatka are characterized by significant genetic diversity and possess a set of genes that are associated with T3SS and T6SS secretion systems and can affect the development of symbiosis.</title>
        <authorList>
            <person name="Safronova V."/>
            <person name="Guro P."/>
            <person name="Sazanova A."/>
            <person name="Kuznetsova I."/>
            <person name="Belimov A."/>
            <person name="Yakubov V."/>
            <person name="Chirak E."/>
            <person name="Afonin A."/>
            <person name="Gogolev Y."/>
            <person name="Andronov E."/>
            <person name="Tikhonovich I."/>
        </authorList>
    </citation>
    <scope>NUCLEOTIDE SEQUENCE [LARGE SCALE GENOMIC DNA]</scope>
    <source>
        <strain evidence="3">581</strain>
    </source>
</reference>
<dbReference type="KEGG" id="trb:HB776_18200"/>